<keyword evidence="1" id="KW-0805">Transcription regulation</keyword>
<dbReference type="SUPFAM" id="SSF46689">
    <property type="entry name" value="Homeodomain-like"/>
    <property type="match status" value="1"/>
</dbReference>
<feature type="domain" description="HTH tetR-type" evidence="5">
    <location>
        <begin position="33"/>
        <end position="93"/>
    </location>
</feature>
<keyword evidence="3" id="KW-0804">Transcription</keyword>
<dbReference type="GO" id="GO:0000976">
    <property type="term" value="F:transcription cis-regulatory region binding"/>
    <property type="evidence" value="ECO:0007669"/>
    <property type="project" value="TreeGrafter"/>
</dbReference>
<dbReference type="PROSITE" id="PS50977">
    <property type="entry name" value="HTH_TETR_2"/>
    <property type="match status" value="1"/>
</dbReference>
<dbReference type="PRINTS" id="PR00455">
    <property type="entry name" value="HTHTETR"/>
</dbReference>
<dbReference type="InterPro" id="IPR001647">
    <property type="entry name" value="HTH_TetR"/>
</dbReference>
<protein>
    <submittedName>
        <fullName evidence="6">TetR family transcriptional regulator</fullName>
    </submittedName>
</protein>
<dbReference type="InterPro" id="IPR050109">
    <property type="entry name" value="HTH-type_TetR-like_transc_reg"/>
</dbReference>
<evidence type="ECO:0000313" key="6">
    <source>
        <dbReference type="EMBL" id="RKR85947.1"/>
    </source>
</evidence>
<evidence type="ECO:0000256" key="3">
    <source>
        <dbReference type="ARBA" id="ARBA00023163"/>
    </source>
</evidence>
<dbReference type="Gene3D" id="1.10.10.60">
    <property type="entry name" value="Homeodomain-like"/>
    <property type="match status" value="1"/>
</dbReference>
<comment type="caution">
    <text evidence="6">The sequence shown here is derived from an EMBL/GenBank/DDBJ whole genome shotgun (WGS) entry which is preliminary data.</text>
</comment>
<evidence type="ECO:0000256" key="2">
    <source>
        <dbReference type="ARBA" id="ARBA00023125"/>
    </source>
</evidence>
<keyword evidence="2 4" id="KW-0238">DNA-binding</keyword>
<evidence type="ECO:0000259" key="5">
    <source>
        <dbReference type="PROSITE" id="PS50977"/>
    </source>
</evidence>
<evidence type="ECO:0000313" key="7">
    <source>
        <dbReference type="Proteomes" id="UP000277671"/>
    </source>
</evidence>
<dbReference type="EMBL" id="RBKT01000001">
    <property type="protein sequence ID" value="RKR85947.1"/>
    <property type="molecule type" value="Genomic_DNA"/>
</dbReference>
<dbReference type="Pfam" id="PF00440">
    <property type="entry name" value="TetR_N"/>
    <property type="match status" value="1"/>
</dbReference>
<dbReference type="InterPro" id="IPR009057">
    <property type="entry name" value="Homeodomain-like_sf"/>
</dbReference>
<sequence>MSIILVVTSITTDGGYSGGMPASGSRRGPTKGDQRERALLDAARTVLRQKPLAQVTIDELAAAAGIARSGFYFYFESKQALLAALCESTLGTSEEELAEWVEADGIDRDALRRGMARALDRWRIDGRWLCEAFVNPFPGPEILQVRERVTANGCTAVNRRIERDIRAGVTVLGDPTLLSMMVVKLRMIMFAHAFTNPDEQTDDALLDSLTEATLRLLYGTLPARADAAATASA</sequence>
<dbReference type="Proteomes" id="UP000277671">
    <property type="component" value="Unassembled WGS sequence"/>
</dbReference>
<feature type="DNA-binding region" description="H-T-H motif" evidence="4">
    <location>
        <begin position="56"/>
        <end position="75"/>
    </location>
</feature>
<dbReference type="AlphaFoldDB" id="A0A495JAJ7"/>
<dbReference type="PANTHER" id="PTHR30055:SF234">
    <property type="entry name" value="HTH-TYPE TRANSCRIPTIONAL REGULATOR BETI"/>
    <property type="match status" value="1"/>
</dbReference>
<dbReference type="PANTHER" id="PTHR30055">
    <property type="entry name" value="HTH-TYPE TRANSCRIPTIONAL REGULATOR RUTR"/>
    <property type="match status" value="1"/>
</dbReference>
<name>A0A495JAJ7_9ACTN</name>
<evidence type="ECO:0000256" key="4">
    <source>
        <dbReference type="PROSITE-ProRule" id="PRU00335"/>
    </source>
</evidence>
<dbReference type="GO" id="GO:0003700">
    <property type="term" value="F:DNA-binding transcription factor activity"/>
    <property type="evidence" value="ECO:0007669"/>
    <property type="project" value="TreeGrafter"/>
</dbReference>
<accession>A0A495JAJ7</accession>
<evidence type="ECO:0000256" key="1">
    <source>
        <dbReference type="ARBA" id="ARBA00023015"/>
    </source>
</evidence>
<reference evidence="6 7" key="1">
    <citation type="submission" date="2018-10" db="EMBL/GenBank/DDBJ databases">
        <title>Sequencing the genomes of 1000 actinobacteria strains.</title>
        <authorList>
            <person name="Klenk H.-P."/>
        </authorList>
    </citation>
    <scope>NUCLEOTIDE SEQUENCE [LARGE SCALE GENOMIC DNA]</scope>
    <source>
        <strain evidence="6 7">DSM 45175</strain>
    </source>
</reference>
<proteinExistence type="predicted"/>
<keyword evidence="7" id="KW-1185">Reference proteome</keyword>
<organism evidence="6 7">
    <name type="scientific">Micromonospora pisi</name>
    <dbReference type="NCBI Taxonomy" id="589240"/>
    <lineage>
        <taxon>Bacteria</taxon>
        <taxon>Bacillati</taxon>
        <taxon>Actinomycetota</taxon>
        <taxon>Actinomycetes</taxon>
        <taxon>Micromonosporales</taxon>
        <taxon>Micromonosporaceae</taxon>
        <taxon>Micromonospora</taxon>
    </lineage>
</organism>
<dbReference type="Gene3D" id="1.10.357.10">
    <property type="entry name" value="Tetracycline Repressor, domain 2"/>
    <property type="match status" value="1"/>
</dbReference>
<gene>
    <name evidence="6" type="ORF">BDK92_0165</name>
</gene>